<dbReference type="Gene3D" id="4.10.110.10">
    <property type="entry name" value="Spasmolytic Protein, domain 1"/>
    <property type="match status" value="1"/>
</dbReference>
<protein>
    <recommendedName>
        <fullName evidence="4">P-type domain-containing protein</fullName>
    </recommendedName>
</protein>
<accession>A0ABN9MC35</accession>
<dbReference type="PANTHER" id="PTHR13826:SF14">
    <property type="entry name" value="TREFOIL FACTOR 2"/>
    <property type="match status" value="1"/>
</dbReference>
<comment type="caution">
    <text evidence="5">The sequence shown here is derived from an EMBL/GenBank/DDBJ whole genome shotgun (WGS) entry which is preliminary data.</text>
</comment>
<evidence type="ECO:0000256" key="2">
    <source>
        <dbReference type="PROSITE-ProRule" id="PRU00779"/>
    </source>
</evidence>
<dbReference type="InterPro" id="IPR017994">
    <property type="entry name" value="P_trefoil_chordata"/>
</dbReference>
<feature type="disulfide bond" evidence="2">
    <location>
        <begin position="32"/>
        <end position="58"/>
    </location>
</feature>
<dbReference type="SMART" id="SM00018">
    <property type="entry name" value="PD"/>
    <property type="match status" value="1"/>
</dbReference>
<evidence type="ECO:0000256" key="1">
    <source>
        <dbReference type="ARBA" id="ARBA00023157"/>
    </source>
</evidence>
<dbReference type="PRINTS" id="PR00680">
    <property type="entry name" value="PTREFOIL"/>
</dbReference>
<feature type="domain" description="P-type" evidence="4">
    <location>
        <begin position="30"/>
        <end position="73"/>
    </location>
</feature>
<dbReference type="PANTHER" id="PTHR13826">
    <property type="entry name" value="INTESTINAL TREFOIL FACTOR-RELATED"/>
    <property type="match status" value="1"/>
</dbReference>
<proteinExistence type="predicted"/>
<evidence type="ECO:0000256" key="3">
    <source>
        <dbReference type="SAM" id="SignalP"/>
    </source>
</evidence>
<dbReference type="CDD" id="cd00111">
    <property type="entry name" value="Trefoil"/>
    <property type="match status" value="1"/>
</dbReference>
<dbReference type="SUPFAM" id="SSF57492">
    <property type="entry name" value="Trefoil"/>
    <property type="match status" value="1"/>
</dbReference>
<evidence type="ECO:0000313" key="6">
    <source>
        <dbReference type="Proteomes" id="UP001176940"/>
    </source>
</evidence>
<feature type="disulfide bond" evidence="2">
    <location>
        <begin position="52"/>
        <end position="69"/>
    </location>
</feature>
<dbReference type="PROSITE" id="PS51448">
    <property type="entry name" value="P_TREFOIL_2"/>
    <property type="match status" value="1"/>
</dbReference>
<dbReference type="Proteomes" id="UP001176940">
    <property type="component" value="Unassembled WGS sequence"/>
</dbReference>
<dbReference type="InterPro" id="IPR044913">
    <property type="entry name" value="P_trefoil_dom_sf"/>
</dbReference>
<dbReference type="Pfam" id="PF00088">
    <property type="entry name" value="Trefoil"/>
    <property type="match status" value="1"/>
</dbReference>
<keyword evidence="3" id="KW-0732">Signal</keyword>
<keyword evidence="1 2" id="KW-1015">Disulfide bond</keyword>
<keyword evidence="6" id="KW-1185">Reference proteome</keyword>
<dbReference type="InterPro" id="IPR000519">
    <property type="entry name" value="P_trefoil_dom"/>
</dbReference>
<feature type="signal peptide" evidence="3">
    <location>
        <begin position="1"/>
        <end position="23"/>
    </location>
</feature>
<name>A0ABN9MC35_9NEOB</name>
<organism evidence="5 6">
    <name type="scientific">Ranitomeya imitator</name>
    <name type="common">mimic poison frog</name>
    <dbReference type="NCBI Taxonomy" id="111125"/>
    <lineage>
        <taxon>Eukaryota</taxon>
        <taxon>Metazoa</taxon>
        <taxon>Chordata</taxon>
        <taxon>Craniata</taxon>
        <taxon>Vertebrata</taxon>
        <taxon>Euteleostomi</taxon>
        <taxon>Amphibia</taxon>
        <taxon>Batrachia</taxon>
        <taxon>Anura</taxon>
        <taxon>Neobatrachia</taxon>
        <taxon>Hyloidea</taxon>
        <taxon>Dendrobatidae</taxon>
        <taxon>Dendrobatinae</taxon>
        <taxon>Ranitomeya</taxon>
    </lineage>
</organism>
<evidence type="ECO:0000259" key="4">
    <source>
        <dbReference type="PROSITE" id="PS51448"/>
    </source>
</evidence>
<sequence>MNYKVFCLFAIALIVGSSISVNGQNGPSDDECSFEATLRQNCGDPGITQEQCTERNCCYNANDPYAAWCFYPRKVDECEF</sequence>
<feature type="disulfide bond" evidence="2">
    <location>
        <begin position="42"/>
        <end position="57"/>
    </location>
</feature>
<reference evidence="5" key="1">
    <citation type="submission" date="2023-07" db="EMBL/GenBank/DDBJ databases">
        <authorList>
            <person name="Stuckert A."/>
        </authorList>
    </citation>
    <scope>NUCLEOTIDE SEQUENCE</scope>
</reference>
<evidence type="ECO:0000313" key="5">
    <source>
        <dbReference type="EMBL" id="CAJ0958944.1"/>
    </source>
</evidence>
<dbReference type="EMBL" id="CAUEEQ010046752">
    <property type="protein sequence ID" value="CAJ0958944.1"/>
    <property type="molecule type" value="Genomic_DNA"/>
</dbReference>
<feature type="chain" id="PRO_5045980654" description="P-type domain-containing protein" evidence="3">
    <location>
        <begin position="24"/>
        <end position="80"/>
    </location>
</feature>
<gene>
    <name evidence="5" type="ORF">RIMI_LOCUS16617658</name>
</gene>